<keyword evidence="10" id="KW-1185">Reference proteome</keyword>
<dbReference type="GO" id="GO:0000448">
    <property type="term" value="P:cleavage in ITS2 between 5.8S rRNA and LSU-rRNA of tricistronic rRNA transcript (SSU-rRNA, 5.8S rRNA, LSU-rRNA)"/>
    <property type="evidence" value="ECO:0007669"/>
    <property type="project" value="TreeGrafter"/>
</dbReference>
<feature type="domain" description="Clp1 P-loop" evidence="8">
    <location>
        <begin position="320"/>
        <end position="417"/>
    </location>
</feature>
<comment type="similarity">
    <text evidence="1">Belongs to the Clp1 family. NOL9/GRC3 subfamily.</text>
</comment>
<dbReference type="OrthoDB" id="2405412at2759"/>
<accession>A0A5C3QAM9</accession>
<evidence type="ECO:0000256" key="4">
    <source>
        <dbReference type="ARBA" id="ARBA00022679"/>
    </source>
</evidence>
<evidence type="ECO:0000256" key="6">
    <source>
        <dbReference type="ARBA" id="ARBA00022777"/>
    </source>
</evidence>
<sequence length="619" mass="67605">MLSAVAARKARPSFPPPTMEDLLPSAAAYIPQPSQNLFQIDDQTVLVVLPHGSQLPLTGTYQLQVLAGIVAFAGGSLTPSPTWYRVFAPTCFHVPSIKHISPLPNSAVPAFVPKNLQTRIQEAQSTSSIILIRSLRTNINRVMTVCHPFRDVFPAQERRELGIEGISIPTVGEYLPFSLPPSWEPSLLSFDSIESDTPPVALVLGPRKTGKSTFARTVLNRMLTRHHKVAFLDCDLGQAEFTPGGMISLHIVESPVFGPPFTHPSLSHTAHFVGSTSARDSPERYLSAIRHLTSVYREEVAFSYTDDDDDELLTSSTPEESHATPSSSLIPLVVNTMGWTKGLGKDLLDQIIEIVQPSDIISIQPPAYDAGAAAQTFSLATSSHVRVHEVDPMPLSPLSERYSAKDWRAISTLSYFYASFSPTRAPKSLNETTARDWIPPIPLSAKPPYELDIERAIDGVYLVGAESEDVVSDEIGGVLVGGLVGLVRNTAGDEDDDAQMDLGLDGEKKRLIPYTQGRPPPSPSDSECIGLAFIRAVNASRTSLHMLTPIPPAVLEQASPRVLVKGTDPSFEMPIWGWVPFGGKEVEMVERPYLVWGKAEGVGATRRRVRRNLMRKGQM</sequence>
<evidence type="ECO:0000256" key="7">
    <source>
        <dbReference type="ARBA" id="ARBA00022840"/>
    </source>
</evidence>
<name>A0A5C3QAM9_9AGAR</name>
<evidence type="ECO:0000313" key="10">
    <source>
        <dbReference type="Proteomes" id="UP000305067"/>
    </source>
</evidence>
<proteinExistence type="inferred from homology"/>
<dbReference type="Gene3D" id="3.40.50.300">
    <property type="entry name" value="P-loop containing nucleotide triphosphate hydrolases"/>
    <property type="match status" value="1"/>
</dbReference>
<organism evidence="9 10">
    <name type="scientific">Pterulicium gracile</name>
    <dbReference type="NCBI Taxonomy" id="1884261"/>
    <lineage>
        <taxon>Eukaryota</taxon>
        <taxon>Fungi</taxon>
        <taxon>Dikarya</taxon>
        <taxon>Basidiomycota</taxon>
        <taxon>Agaricomycotina</taxon>
        <taxon>Agaricomycetes</taxon>
        <taxon>Agaricomycetidae</taxon>
        <taxon>Agaricales</taxon>
        <taxon>Pleurotineae</taxon>
        <taxon>Pterulaceae</taxon>
        <taxon>Pterulicium</taxon>
    </lineage>
</organism>
<evidence type="ECO:0000256" key="1">
    <source>
        <dbReference type="ARBA" id="ARBA00011003"/>
    </source>
</evidence>
<dbReference type="GO" id="GO:0005634">
    <property type="term" value="C:nucleus"/>
    <property type="evidence" value="ECO:0007669"/>
    <property type="project" value="TreeGrafter"/>
</dbReference>
<dbReference type="AlphaFoldDB" id="A0A5C3QAM9"/>
<gene>
    <name evidence="9" type="ORF">BDV98DRAFT_577654</name>
</gene>
<dbReference type="PANTHER" id="PTHR12755">
    <property type="entry name" value="CLEAVAGE/POLYADENYLATION FACTOR IA SUBUNIT CLP1P"/>
    <property type="match status" value="1"/>
</dbReference>
<dbReference type="GO" id="GO:0005524">
    <property type="term" value="F:ATP binding"/>
    <property type="evidence" value="ECO:0007669"/>
    <property type="project" value="UniProtKB-KW"/>
</dbReference>
<keyword evidence="5" id="KW-0547">Nucleotide-binding</keyword>
<evidence type="ECO:0000256" key="5">
    <source>
        <dbReference type="ARBA" id="ARBA00022741"/>
    </source>
</evidence>
<reference evidence="9 10" key="1">
    <citation type="journal article" date="2019" name="Nat. Ecol. Evol.">
        <title>Megaphylogeny resolves global patterns of mushroom evolution.</title>
        <authorList>
            <person name="Varga T."/>
            <person name="Krizsan K."/>
            <person name="Foldi C."/>
            <person name="Dima B."/>
            <person name="Sanchez-Garcia M."/>
            <person name="Sanchez-Ramirez S."/>
            <person name="Szollosi G.J."/>
            <person name="Szarkandi J.G."/>
            <person name="Papp V."/>
            <person name="Albert L."/>
            <person name="Andreopoulos W."/>
            <person name="Angelini C."/>
            <person name="Antonin V."/>
            <person name="Barry K.W."/>
            <person name="Bougher N.L."/>
            <person name="Buchanan P."/>
            <person name="Buyck B."/>
            <person name="Bense V."/>
            <person name="Catcheside P."/>
            <person name="Chovatia M."/>
            <person name="Cooper J."/>
            <person name="Damon W."/>
            <person name="Desjardin D."/>
            <person name="Finy P."/>
            <person name="Geml J."/>
            <person name="Haridas S."/>
            <person name="Hughes K."/>
            <person name="Justo A."/>
            <person name="Karasinski D."/>
            <person name="Kautmanova I."/>
            <person name="Kiss B."/>
            <person name="Kocsube S."/>
            <person name="Kotiranta H."/>
            <person name="LaButti K.M."/>
            <person name="Lechner B.E."/>
            <person name="Liimatainen K."/>
            <person name="Lipzen A."/>
            <person name="Lukacs Z."/>
            <person name="Mihaltcheva S."/>
            <person name="Morgado L.N."/>
            <person name="Niskanen T."/>
            <person name="Noordeloos M.E."/>
            <person name="Ohm R.A."/>
            <person name="Ortiz-Santana B."/>
            <person name="Ovrebo C."/>
            <person name="Racz N."/>
            <person name="Riley R."/>
            <person name="Savchenko A."/>
            <person name="Shiryaev A."/>
            <person name="Soop K."/>
            <person name="Spirin V."/>
            <person name="Szebenyi C."/>
            <person name="Tomsovsky M."/>
            <person name="Tulloss R.E."/>
            <person name="Uehling J."/>
            <person name="Grigoriev I.V."/>
            <person name="Vagvolgyi C."/>
            <person name="Papp T."/>
            <person name="Martin F.M."/>
            <person name="Miettinen O."/>
            <person name="Hibbett D.S."/>
            <person name="Nagy L.G."/>
        </authorList>
    </citation>
    <scope>NUCLEOTIDE SEQUENCE [LARGE SCALE GENOMIC DNA]</scope>
    <source>
        <strain evidence="9 10">CBS 309.79</strain>
    </source>
</reference>
<dbReference type="InterPro" id="IPR045116">
    <property type="entry name" value="Clp1/Grc3"/>
</dbReference>
<dbReference type="EMBL" id="ML178882">
    <property type="protein sequence ID" value="TFK95523.1"/>
    <property type="molecule type" value="Genomic_DNA"/>
</dbReference>
<evidence type="ECO:0000259" key="8">
    <source>
        <dbReference type="Pfam" id="PF16575"/>
    </source>
</evidence>
<protein>
    <recommendedName>
        <fullName evidence="3">Polynucleotide 5'-hydroxyl-kinase GRC3</fullName>
    </recommendedName>
    <alternativeName>
        <fullName evidence="2">Polynucleotide 5'-hydroxyl-kinase grc3</fullName>
    </alternativeName>
</protein>
<dbReference type="InterPro" id="IPR032319">
    <property type="entry name" value="CLP1_P"/>
</dbReference>
<feature type="domain" description="Clp1 P-loop" evidence="8">
    <location>
        <begin position="205"/>
        <end position="300"/>
    </location>
</feature>
<evidence type="ECO:0000256" key="2">
    <source>
        <dbReference type="ARBA" id="ARBA00018706"/>
    </source>
</evidence>
<evidence type="ECO:0000256" key="3">
    <source>
        <dbReference type="ARBA" id="ARBA00019824"/>
    </source>
</evidence>
<dbReference type="STRING" id="1884261.A0A5C3QAM9"/>
<keyword evidence="7" id="KW-0067">ATP-binding</keyword>
<dbReference type="PANTHER" id="PTHR12755:SF3">
    <property type="entry name" value="POLYNUCLEOTIDE 5'-HYDROXYL-KINASE NOL9"/>
    <property type="match status" value="1"/>
</dbReference>
<keyword evidence="4" id="KW-0808">Transferase</keyword>
<dbReference type="GO" id="GO:0051731">
    <property type="term" value="F:polynucleotide 5'-hydroxyl-kinase activity"/>
    <property type="evidence" value="ECO:0007669"/>
    <property type="project" value="InterPro"/>
</dbReference>
<evidence type="ECO:0000313" key="9">
    <source>
        <dbReference type="EMBL" id="TFK95523.1"/>
    </source>
</evidence>
<keyword evidence="6" id="KW-0418">Kinase</keyword>
<dbReference type="SUPFAM" id="SSF52540">
    <property type="entry name" value="P-loop containing nucleoside triphosphate hydrolases"/>
    <property type="match status" value="1"/>
</dbReference>
<dbReference type="Pfam" id="PF16575">
    <property type="entry name" value="CLP1_P"/>
    <property type="match status" value="2"/>
</dbReference>
<dbReference type="Proteomes" id="UP000305067">
    <property type="component" value="Unassembled WGS sequence"/>
</dbReference>
<dbReference type="InterPro" id="IPR027417">
    <property type="entry name" value="P-loop_NTPase"/>
</dbReference>